<accession>A0A1F7J2P8</accession>
<dbReference type="EMBL" id="MGAQ01000024">
    <property type="protein sequence ID" value="OGK49852.1"/>
    <property type="molecule type" value="Genomic_DNA"/>
</dbReference>
<sequence length="773" mass="85074">MVDIAPELRPRPPVVDTTLSARSGETTKVLKRLAKLSRDSETEEAKNPETGENVIVLKHQEGIIRRLLKRKEKTPTSRTENSGQDVERARQLKALWENQNLPLLASAGAAGVQGNISFLEAEILSQRVFIVGASDEIKGSVLRPVEEVGRDARELITRLSDYPSFLPSDLTVEQLNSIVESYLNPLEGKQLYMRPGIGGVTDVLRDGFLSDQVLRERTAQHPEIDFDVYLSGLAPKVAEQVKKLAGEGKIDKLIQHRPFSEYQKKIDEVEKKEFVAIASSIETFSYAASAIALEKIDFDNPATLPLEVQFVLAKNPSLEGVFRGLIGQGFELELQRREFTPKKVLDAISTIAVASQENFIITWLPDLLLSGKMPRLTPTGQGIKQAQHMGIIEADKPINQKTLEEDCRVIQEALGDFISIRPVKSGNLSPQVAEDLARLNGEIGEIRQEYATRRMLFDNAHERTEGAQEVIKKMFYIGPVAHSLEMAHLGMLAKIVTANTDDMMGEYAEIKALKGSGFSTDVLKKRIPLATGALLMAVYGSTQVDPMLQQGHDIEPGLIFGTSAVALSLTTAVQSVKMYHEAARALIEQGKTPALSQLPEPIVKLINSKEFKKRYKEVEDTVQAFDGGKMEEVYDLLRSELVKSNIPKKKADQLIDEYRALDVDIKEIMAEQPSSRDLWSLALRQDFSNPARLGILLGASMAPVAGALAGKAGLMHNGFALALIGSMESIVAGGTVRLARSISDKRYKRFLKDAVSTEKAKVHSTPLPATLAA</sequence>
<protein>
    <submittedName>
        <fullName evidence="1">Uncharacterized protein</fullName>
    </submittedName>
</protein>
<name>A0A1F7J2P8_9BACT</name>
<proteinExistence type="predicted"/>
<reference evidence="1 2" key="1">
    <citation type="journal article" date="2016" name="Nat. Commun.">
        <title>Thousands of microbial genomes shed light on interconnected biogeochemical processes in an aquifer system.</title>
        <authorList>
            <person name="Anantharaman K."/>
            <person name="Brown C.T."/>
            <person name="Hug L.A."/>
            <person name="Sharon I."/>
            <person name="Castelle C.J."/>
            <person name="Probst A.J."/>
            <person name="Thomas B.C."/>
            <person name="Singh A."/>
            <person name="Wilkins M.J."/>
            <person name="Karaoz U."/>
            <person name="Brodie E.L."/>
            <person name="Williams K.H."/>
            <person name="Hubbard S.S."/>
            <person name="Banfield J.F."/>
        </authorList>
    </citation>
    <scope>NUCLEOTIDE SEQUENCE [LARGE SCALE GENOMIC DNA]</scope>
</reference>
<evidence type="ECO:0000313" key="2">
    <source>
        <dbReference type="Proteomes" id="UP000178558"/>
    </source>
</evidence>
<dbReference type="AlphaFoldDB" id="A0A1F7J2P8"/>
<evidence type="ECO:0000313" key="1">
    <source>
        <dbReference type="EMBL" id="OGK49852.1"/>
    </source>
</evidence>
<organism evidence="1 2">
    <name type="scientific">Candidatus Roizmanbacteria bacterium RIFCSPLOWO2_01_FULL_40_42</name>
    <dbReference type="NCBI Taxonomy" id="1802066"/>
    <lineage>
        <taxon>Bacteria</taxon>
        <taxon>Candidatus Roizmaniibacteriota</taxon>
    </lineage>
</organism>
<comment type="caution">
    <text evidence="1">The sequence shown here is derived from an EMBL/GenBank/DDBJ whole genome shotgun (WGS) entry which is preliminary data.</text>
</comment>
<gene>
    <name evidence="1" type="ORF">A3B50_03640</name>
</gene>
<dbReference type="Proteomes" id="UP000178558">
    <property type="component" value="Unassembled WGS sequence"/>
</dbReference>